<evidence type="ECO:0000259" key="2">
    <source>
        <dbReference type="Pfam" id="PF12697"/>
    </source>
</evidence>
<reference evidence="3 4" key="1">
    <citation type="submission" date="2024-04" db="EMBL/GenBank/DDBJ databases">
        <title>Polymorphospora sp. isolated from Baiyangdian Lake in Xiong'an New Area.</title>
        <authorList>
            <person name="Zhang X."/>
            <person name="Liu J."/>
        </authorList>
    </citation>
    <scope>NUCLEOTIDE SEQUENCE [LARGE SCALE GENOMIC DNA]</scope>
    <source>
        <strain evidence="3 4">2-325</strain>
    </source>
</reference>
<dbReference type="Proteomes" id="UP001582793">
    <property type="component" value="Unassembled WGS sequence"/>
</dbReference>
<dbReference type="InterPro" id="IPR050266">
    <property type="entry name" value="AB_hydrolase_sf"/>
</dbReference>
<dbReference type="Pfam" id="PF12697">
    <property type="entry name" value="Abhydrolase_6"/>
    <property type="match status" value="1"/>
</dbReference>
<dbReference type="Gene3D" id="3.40.50.1820">
    <property type="entry name" value="alpha/beta hydrolase"/>
    <property type="match status" value="1"/>
</dbReference>
<dbReference type="GO" id="GO:0016787">
    <property type="term" value="F:hydrolase activity"/>
    <property type="evidence" value="ECO:0007669"/>
    <property type="project" value="UniProtKB-KW"/>
</dbReference>
<evidence type="ECO:0000313" key="3">
    <source>
        <dbReference type="EMBL" id="MFB6392312.1"/>
    </source>
</evidence>
<name>A0ABV5CK59_9ACTN</name>
<dbReference type="InterPro" id="IPR029058">
    <property type="entry name" value="AB_hydrolase_fold"/>
</dbReference>
<keyword evidence="1" id="KW-0472">Membrane</keyword>
<proteinExistence type="predicted"/>
<dbReference type="PANTHER" id="PTHR43798:SF5">
    <property type="entry name" value="MONOACYLGLYCEROL LIPASE ABHD6"/>
    <property type="match status" value="1"/>
</dbReference>
<dbReference type="PANTHER" id="PTHR43798">
    <property type="entry name" value="MONOACYLGLYCEROL LIPASE"/>
    <property type="match status" value="1"/>
</dbReference>
<gene>
    <name evidence="3" type="ORF">AAFH96_04235</name>
</gene>
<feature type="domain" description="AB hydrolase-1" evidence="2">
    <location>
        <begin position="101"/>
        <end position="325"/>
    </location>
</feature>
<evidence type="ECO:0000256" key="1">
    <source>
        <dbReference type="SAM" id="Phobius"/>
    </source>
</evidence>
<keyword evidence="1" id="KW-0812">Transmembrane</keyword>
<accession>A0ABV5CK59</accession>
<dbReference type="RefSeq" id="WP_375733096.1">
    <property type="nucleotide sequence ID" value="NZ_JBCGDC010000008.1"/>
</dbReference>
<feature type="transmembrane region" description="Helical" evidence="1">
    <location>
        <begin position="21"/>
        <end position="41"/>
    </location>
</feature>
<dbReference type="InterPro" id="IPR000073">
    <property type="entry name" value="AB_hydrolase_1"/>
</dbReference>
<comment type="caution">
    <text evidence="3">The sequence shown here is derived from an EMBL/GenBank/DDBJ whole genome shotgun (WGS) entry which is preliminary data.</text>
</comment>
<dbReference type="EMBL" id="JBCGDC010000008">
    <property type="protein sequence ID" value="MFB6392312.1"/>
    <property type="molecule type" value="Genomic_DNA"/>
</dbReference>
<protein>
    <submittedName>
        <fullName evidence="3">Alpha/beta hydrolase</fullName>
    </submittedName>
</protein>
<keyword evidence="4" id="KW-1185">Reference proteome</keyword>
<evidence type="ECO:0000313" key="4">
    <source>
        <dbReference type="Proteomes" id="UP001582793"/>
    </source>
</evidence>
<sequence>MDGRTEVVSGETARRPRRGRWWLIALATSVVVVATGIVFALRTPSPVGHWDSAAGRDRFVRAYAAAFADLPVPQRTIDVRTDFGVVRVYRFAGSGDASAPLVLLPGRASASPVWADNLPSLLRVGDVYTVDLLGEPGMSVQDRPIGDDGDQARWLHQTLDGLPEDRFHLVGLSIGGWTAVNLAVRQPELIATLTVIDPVYVFADMPIGTILRSLPAALPWLPKSWRDGFNSWTAGGAPVEDVPVADMIEAGMRHYTLRLPQPTRIGPDALTGLDMPVLAVIAGNSVMHDGHAAATAERVLPDGTVRLYPGASHAVNGEHPDEIAADIAGFLRQAR</sequence>
<keyword evidence="3" id="KW-0378">Hydrolase</keyword>
<dbReference type="SUPFAM" id="SSF53474">
    <property type="entry name" value="alpha/beta-Hydrolases"/>
    <property type="match status" value="1"/>
</dbReference>
<keyword evidence="1" id="KW-1133">Transmembrane helix</keyword>
<organism evidence="3 4">
    <name type="scientific">Polymorphospora lycopeni</name>
    <dbReference type="NCBI Taxonomy" id="3140240"/>
    <lineage>
        <taxon>Bacteria</taxon>
        <taxon>Bacillati</taxon>
        <taxon>Actinomycetota</taxon>
        <taxon>Actinomycetes</taxon>
        <taxon>Micromonosporales</taxon>
        <taxon>Micromonosporaceae</taxon>
        <taxon>Polymorphospora</taxon>
    </lineage>
</organism>